<name>A0A1M7XTR7_9VIRU</name>
<evidence type="ECO:0000313" key="2">
    <source>
        <dbReference type="Proteomes" id="UP000201465"/>
    </source>
</evidence>
<sequence>MQEIQELVFSYGGVLAGSFVRDVVIRGEERVQTRDLDVLLTFTGALELLNEFTEGVSFLSYSEEEKFLHYTVKTEEVLLDVFAGSDEEHVYLCSPDADVNCVCYDGQGFFLWYPILGERYGVGMDEQDVIERVLKKQAVMLVHEWKEEEKNGIMMKERKDKLAKQGWSVR</sequence>
<proteinExistence type="predicted"/>
<dbReference type="OrthoDB" id="22745at10239"/>
<keyword evidence="2" id="KW-1185">Reference proteome</keyword>
<evidence type="ECO:0000313" key="1">
    <source>
        <dbReference type="EMBL" id="SHO33076.1"/>
    </source>
</evidence>
<dbReference type="GeneID" id="30523581"/>
<accession>A0A1M7XTR7</accession>
<dbReference type="KEGG" id="vg:30523581"/>
<protein>
    <recommendedName>
        <fullName evidence="3">Nucleotidyltransferase</fullName>
    </recommendedName>
</protein>
<dbReference type="Proteomes" id="UP000201465">
    <property type="component" value="Segment"/>
</dbReference>
<organism evidence="1 2">
    <name type="scientific">Cedratvirus A11</name>
    <dbReference type="NCBI Taxonomy" id="1903266"/>
    <lineage>
        <taxon>Viruses</taxon>
        <taxon>Pithoviruses</taxon>
        <taxon>Orthocedratvirinae</taxon>
        <taxon>Alphacedratvirus</taxon>
        <taxon>Alphacedratvirus aljazairmassiliense</taxon>
    </lineage>
</organism>
<reference evidence="1 2" key="1">
    <citation type="submission" date="2016-11" db="EMBL/GenBank/DDBJ databases">
        <authorList>
            <consortium name="Urmite Genomes"/>
        </authorList>
    </citation>
    <scope>NUCLEOTIDE SEQUENCE [LARGE SCALE GENOMIC DNA]</scope>
    <source>
        <strain evidence="1 2">A11</strain>
    </source>
</reference>
<dbReference type="EMBL" id="LT671577">
    <property type="protein sequence ID" value="SHO33076.1"/>
    <property type="molecule type" value="Genomic_DNA"/>
</dbReference>
<gene>
    <name evidence="1" type="ORF">BQ3484_8</name>
</gene>
<dbReference type="RefSeq" id="YP_009328948.1">
    <property type="nucleotide sequence ID" value="NC_032108.1"/>
</dbReference>
<evidence type="ECO:0008006" key="3">
    <source>
        <dbReference type="Google" id="ProtNLM"/>
    </source>
</evidence>